<comment type="cofactor">
    <cofactor evidence="15">
        <name>Mg(2+)</name>
        <dbReference type="ChEBI" id="CHEBI:18420"/>
    </cofactor>
</comment>
<keyword evidence="10 15" id="KW-0479">Metal-binding</keyword>
<keyword evidence="15" id="KW-0699">rRNA-binding</keyword>
<feature type="active site" evidence="15">
    <location>
        <position position="127"/>
    </location>
</feature>
<keyword evidence="12 15" id="KW-0378">Hydrolase</keyword>
<dbReference type="GO" id="GO:0006397">
    <property type="term" value="P:mRNA processing"/>
    <property type="evidence" value="ECO:0007669"/>
    <property type="project" value="UniProtKB-UniRule"/>
</dbReference>
<keyword evidence="19" id="KW-1185">Reference proteome</keyword>
<feature type="domain" description="DRBM" evidence="16">
    <location>
        <begin position="164"/>
        <end position="233"/>
    </location>
</feature>
<dbReference type="PANTHER" id="PTHR11207:SF0">
    <property type="entry name" value="RIBONUCLEASE 3"/>
    <property type="match status" value="1"/>
</dbReference>
<evidence type="ECO:0000256" key="9">
    <source>
        <dbReference type="ARBA" id="ARBA00022722"/>
    </source>
</evidence>
<sequence length="233" mass="26986">MNSMQNEEIIRLFLKQYSFDDQYLNEIKKAFYHSSYVNETTKNIESNERLEFLGDSVLNLIVADYIFSTHAEMDEGKMTKLRAQLVREESLVLYAAEIDLASMLYLGKGEELSGGRERHAILADAFEALIAALYKVYGFEPVKSFLYQIFMPIVEQHRYEVFDDFKSRLQELVQADRERNVNYRVLTEDGPSHSKEFVVEVYVDDIPFGQGRGRSKKEAEQKAAEQALHLLAK</sequence>
<evidence type="ECO:0000256" key="10">
    <source>
        <dbReference type="ARBA" id="ARBA00022723"/>
    </source>
</evidence>
<dbReference type="GO" id="GO:0004525">
    <property type="term" value="F:ribonuclease III activity"/>
    <property type="evidence" value="ECO:0007669"/>
    <property type="project" value="UniProtKB-UniRule"/>
</dbReference>
<dbReference type="EC" id="3.1.26.3" evidence="15"/>
<protein>
    <recommendedName>
        <fullName evidence="15">Ribonuclease 3</fullName>
        <ecNumber evidence="15">3.1.26.3</ecNumber>
    </recommendedName>
    <alternativeName>
        <fullName evidence="15">Ribonuclease III</fullName>
        <shortName evidence="15">RNase III</shortName>
    </alternativeName>
</protein>
<evidence type="ECO:0000256" key="4">
    <source>
        <dbReference type="ARBA" id="ARBA00011738"/>
    </source>
</evidence>
<evidence type="ECO:0000313" key="18">
    <source>
        <dbReference type="EMBL" id="TLG73888.1"/>
    </source>
</evidence>
<comment type="function">
    <text evidence="15">Digests double-stranded RNA. Involved in the processing of primary rRNA transcript to yield the immediate precursors to the large and small rRNAs (23S and 16S). Processes some mRNAs, and tRNAs when they are encoded in the rRNA operon. Processes pre-crRNA and tracrRNA of type II CRISPR loci if present in the organism.</text>
</comment>
<dbReference type="InterPro" id="IPR000999">
    <property type="entry name" value="RNase_III_dom"/>
</dbReference>
<dbReference type="PROSITE" id="PS50142">
    <property type="entry name" value="RNASE_3_2"/>
    <property type="match status" value="1"/>
</dbReference>
<dbReference type="SUPFAM" id="SSF54768">
    <property type="entry name" value="dsRNA-binding domain-like"/>
    <property type="match status" value="1"/>
</dbReference>
<dbReference type="GO" id="GO:0010468">
    <property type="term" value="P:regulation of gene expression"/>
    <property type="evidence" value="ECO:0007669"/>
    <property type="project" value="TreeGrafter"/>
</dbReference>
<dbReference type="CDD" id="cd10845">
    <property type="entry name" value="DSRM_RNAse_III_family"/>
    <property type="match status" value="1"/>
</dbReference>
<dbReference type="GO" id="GO:0008033">
    <property type="term" value="P:tRNA processing"/>
    <property type="evidence" value="ECO:0007669"/>
    <property type="project" value="UniProtKB-KW"/>
</dbReference>
<keyword evidence="14 15" id="KW-0694">RNA-binding</keyword>
<dbReference type="FunFam" id="3.30.160.20:FF:000003">
    <property type="entry name" value="Ribonuclease 3"/>
    <property type="match status" value="1"/>
</dbReference>
<evidence type="ECO:0000256" key="13">
    <source>
        <dbReference type="ARBA" id="ARBA00022842"/>
    </source>
</evidence>
<evidence type="ECO:0000256" key="12">
    <source>
        <dbReference type="ARBA" id="ARBA00022801"/>
    </source>
</evidence>
<dbReference type="InterPro" id="IPR014720">
    <property type="entry name" value="dsRBD_dom"/>
</dbReference>
<dbReference type="PANTHER" id="PTHR11207">
    <property type="entry name" value="RIBONUCLEASE III"/>
    <property type="match status" value="1"/>
</dbReference>
<dbReference type="SUPFAM" id="SSF69065">
    <property type="entry name" value="RNase III domain-like"/>
    <property type="match status" value="1"/>
</dbReference>
<keyword evidence="7 15" id="KW-0507">mRNA processing</keyword>
<evidence type="ECO:0000256" key="5">
    <source>
        <dbReference type="ARBA" id="ARBA00022490"/>
    </source>
</evidence>
<evidence type="ECO:0000256" key="15">
    <source>
        <dbReference type="HAMAP-Rule" id="MF_00104"/>
    </source>
</evidence>
<keyword evidence="13 15" id="KW-0460">Magnesium</keyword>
<dbReference type="Gene3D" id="1.10.1520.10">
    <property type="entry name" value="Ribonuclease III domain"/>
    <property type="match status" value="1"/>
</dbReference>
<comment type="subunit">
    <text evidence="4 15">Homodimer.</text>
</comment>
<dbReference type="InterPro" id="IPR011907">
    <property type="entry name" value="RNase_III"/>
</dbReference>
<evidence type="ECO:0000256" key="1">
    <source>
        <dbReference type="ARBA" id="ARBA00000109"/>
    </source>
</evidence>
<comment type="caution">
    <text evidence="18">The sequence shown here is derived from an EMBL/GenBank/DDBJ whole genome shotgun (WGS) entry which is preliminary data.</text>
</comment>
<dbReference type="Pfam" id="PF14622">
    <property type="entry name" value="Ribonucleas_3_3"/>
    <property type="match status" value="1"/>
</dbReference>
<keyword evidence="11 15" id="KW-0255">Endonuclease</keyword>
<dbReference type="SMART" id="SM00535">
    <property type="entry name" value="RIBOc"/>
    <property type="match status" value="1"/>
</dbReference>
<evidence type="ECO:0000256" key="8">
    <source>
        <dbReference type="ARBA" id="ARBA00022694"/>
    </source>
</evidence>
<dbReference type="FunCoup" id="A0A5R8QBG4">
    <property type="interactions" value="293"/>
</dbReference>
<feature type="active site" evidence="15">
    <location>
        <position position="55"/>
    </location>
</feature>
<organism evidence="18 19">
    <name type="scientific">Culicoidibacter larvae</name>
    <dbReference type="NCBI Taxonomy" id="2579976"/>
    <lineage>
        <taxon>Bacteria</taxon>
        <taxon>Bacillati</taxon>
        <taxon>Bacillota</taxon>
        <taxon>Culicoidibacteria</taxon>
        <taxon>Culicoidibacterales</taxon>
        <taxon>Culicoidibacteraceae</taxon>
        <taxon>Culicoidibacter</taxon>
    </lineage>
</organism>
<dbReference type="InterPro" id="IPR036389">
    <property type="entry name" value="RNase_III_sf"/>
</dbReference>
<dbReference type="GO" id="GO:0042802">
    <property type="term" value="F:identical protein binding"/>
    <property type="evidence" value="ECO:0007669"/>
    <property type="project" value="UniProtKB-ARBA"/>
</dbReference>
<feature type="binding site" evidence="15">
    <location>
        <position position="51"/>
    </location>
    <ligand>
        <name>Mg(2+)</name>
        <dbReference type="ChEBI" id="CHEBI:18420"/>
    </ligand>
</feature>
<dbReference type="Proteomes" id="UP000306912">
    <property type="component" value="Unassembled WGS sequence"/>
</dbReference>
<gene>
    <name evidence="15 18" type="primary">rnc</name>
    <name evidence="18" type="ORF">FEZ08_07085</name>
</gene>
<dbReference type="AlphaFoldDB" id="A0A5R8QBG4"/>
<comment type="subcellular location">
    <subcellularLocation>
        <location evidence="2 15">Cytoplasm</location>
    </subcellularLocation>
</comment>
<dbReference type="PROSITE" id="PS00517">
    <property type="entry name" value="RNASE_3_1"/>
    <property type="match status" value="1"/>
</dbReference>
<evidence type="ECO:0000313" key="19">
    <source>
        <dbReference type="Proteomes" id="UP000306912"/>
    </source>
</evidence>
<dbReference type="OrthoDB" id="9805026at2"/>
<feature type="binding site" evidence="15">
    <location>
        <position position="124"/>
    </location>
    <ligand>
        <name>Mg(2+)</name>
        <dbReference type="ChEBI" id="CHEBI:18420"/>
    </ligand>
</feature>
<proteinExistence type="inferred from homology"/>
<dbReference type="GO" id="GO:0005737">
    <property type="term" value="C:cytoplasm"/>
    <property type="evidence" value="ECO:0007669"/>
    <property type="project" value="UniProtKB-SubCell"/>
</dbReference>
<keyword evidence="5 15" id="KW-0963">Cytoplasm</keyword>
<dbReference type="Gene3D" id="3.30.160.20">
    <property type="match status" value="1"/>
</dbReference>
<dbReference type="SMART" id="SM00358">
    <property type="entry name" value="DSRM"/>
    <property type="match status" value="1"/>
</dbReference>
<dbReference type="GO" id="GO:0019843">
    <property type="term" value="F:rRNA binding"/>
    <property type="evidence" value="ECO:0007669"/>
    <property type="project" value="UniProtKB-KW"/>
</dbReference>
<dbReference type="CDD" id="cd00593">
    <property type="entry name" value="RIBOc"/>
    <property type="match status" value="1"/>
</dbReference>
<evidence type="ECO:0000259" key="17">
    <source>
        <dbReference type="PROSITE" id="PS50142"/>
    </source>
</evidence>
<dbReference type="Pfam" id="PF00035">
    <property type="entry name" value="dsrm"/>
    <property type="match status" value="1"/>
</dbReference>
<feature type="binding site" evidence="15">
    <location>
        <position position="127"/>
    </location>
    <ligand>
        <name>Mg(2+)</name>
        <dbReference type="ChEBI" id="CHEBI:18420"/>
    </ligand>
</feature>
<dbReference type="NCBIfam" id="TIGR02191">
    <property type="entry name" value="RNaseIII"/>
    <property type="match status" value="1"/>
</dbReference>
<dbReference type="InParanoid" id="A0A5R8QBG4"/>
<keyword evidence="8 15" id="KW-0819">tRNA processing</keyword>
<feature type="domain" description="RNase III" evidence="17">
    <location>
        <begin position="10"/>
        <end position="138"/>
    </location>
</feature>
<name>A0A5R8QBG4_9FIRM</name>
<evidence type="ECO:0000256" key="3">
    <source>
        <dbReference type="ARBA" id="ARBA00010183"/>
    </source>
</evidence>
<evidence type="ECO:0000256" key="11">
    <source>
        <dbReference type="ARBA" id="ARBA00022759"/>
    </source>
</evidence>
<reference evidence="18 19" key="1">
    <citation type="submission" date="2019-05" db="EMBL/GenBank/DDBJ databases">
        <title>Culicoidintestinum kansasii gen. nov., sp. nov. from the gastrointestinal tract of the biting midge, Culicoides sonorensis.</title>
        <authorList>
            <person name="Neupane S."/>
            <person name="Ghosh A."/>
            <person name="Gunther S."/>
            <person name="Martin K."/>
            <person name="Zurek L."/>
        </authorList>
    </citation>
    <scope>NUCLEOTIDE SEQUENCE [LARGE SCALE GENOMIC DNA]</scope>
    <source>
        <strain evidence="18 19">CS-1</strain>
    </source>
</reference>
<dbReference type="FunFam" id="1.10.1520.10:FF:000001">
    <property type="entry name" value="Ribonuclease 3"/>
    <property type="match status" value="1"/>
</dbReference>
<evidence type="ECO:0000256" key="14">
    <source>
        <dbReference type="ARBA" id="ARBA00022884"/>
    </source>
</evidence>
<keyword evidence="6 15" id="KW-0698">rRNA processing</keyword>
<dbReference type="GO" id="GO:0046872">
    <property type="term" value="F:metal ion binding"/>
    <property type="evidence" value="ECO:0007669"/>
    <property type="project" value="UniProtKB-KW"/>
</dbReference>
<dbReference type="GO" id="GO:0003725">
    <property type="term" value="F:double-stranded RNA binding"/>
    <property type="evidence" value="ECO:0007669"/>
    <property type="project" value="TreeGrafter"/>
</dbReference>
<evidence type="ECO:0000256" key="2">
    <source>
        <dbReference type="ARBA" id="ARBA00004496"/>
    </source>
</evidence>
<comment type="catalytic activity">
    <reaction evidence="1 15">
        <text>Endonucleolytic cleavage to 5'-phosphomonoester.</text>
        <dbReference type="EC" id="3.1.26.3"/>
    </reaction>
</comment>
<comment type="similarity">
    <text evidence="3">Belongs to the ribonuclease III family.</text>
</comment>
<evidence type="ECO:0000256" key="7">
    <source>
        <dbReference type="ARBA" id="ARBA00022664"/>
    </source>
</evidence>
<dbReference type="HAMAP" id="MF_00104">
    <property type="entry name" value="RNase_III"/>
    <property type="match status" value="1"/>
</dbReference>
<dbReference type="GO" id="GO:0006364">
    <property type="term" value="P:rRNA processing"/>
    <property type="evidence" value="ECO:0007669"/>
    <property type="project" value="UniProtKB-UniRule"/>
</dbReference>
<accession>A0A5R8QBG4</accession>
<keyword evidence="9 15" id="KW-0540">Nuclease</keyword>
<evidence type="ECO:0000256" key="6">
    <source>
        <dbReference type="ARBA" id="ARBA00022552"/>
    </source>
</evidence>
<evidence type="ECO:0000259" key="16">
    <source>
        <dbReference type="PROSITE" id="PS50137"/>
    </source>
</evidence>
<dbReference type="PROSITE" id="PS50137">
    <property type="entry name" value="DS_RBD"/>
    <property type="match status" value="1"/>
</dbReference>
<dbReference type="EMBL" id="VBWP01000005">
    <property type="protein sequence ID" value="TLG73888.1"/>
    <property type="molecule type" value="Genomic_DNA"/>
</dbReference>